<dbReference type="InterPro" id="IPR050093">
    <property type="entry name" value="ABC_SmlMolc_Importer"/>
</dbReference>
<name>A0A0R2CX66_9LACO</name>
<dbReference type="SUPFAM" id="SSF52540">
    <property type="entry name" value="P-loop containing nucleoside triphosphate hydrolases"/>
    <property type="match status" value="1"/>
</dbReference>
<dbReference type="STRING" id="1423725.FC19_GL001104"/>
<accession>A0A0R2CX66</accession>
<dbReference type="Gene3D" id="3.40.50.300">
    <property type="entry name" value="P-loop containing nucleotide triphosphate hydrolases"/>
    <property type="match status" value="1"/>
</dbReference>
<protein>
    <recommendedName>
        <fullName evidence="2">ABC transporter domain-containing protein</fullName>
    </recommendedName>
</protein>
<comment type="caution">
    <text evidence="3">The sequence shown here is derived from an EMBL/GenBank/DDBJ whole genome shotgun (WGS) entry which is preliminary data.</text>
</comment>
<dbReference type="AlphaFoldDB" id="A0A0R2CX66"/>
<dbReference type="Pfam" id="PF00005">
    <property type="entry name" value="ABC_tran"/>
    <property type="match status" value="1"/>
</dbReference>
<dbReference type="InterPro" id="IPR003439">
    <property type="entry name" value="ABC_transporter-like_ATP-bd"/>
</dbReference>
<dbReference type="PANTHER" id="PTHR42781">
    <property type="entry name" value="SPERMIDINE/PUTRESCINE IMPORT ATP-BINDING PROTEIN POTA"/>
    <property type="match status" value="1"/>
</dbReference>
<reference evidence="3 4" key="1">
    <citation type="journal article" date="2015" name="Genome Announc.">
        <title>Expanding the biotechnology potential of lactobacilli through comparative genomics of 213 strains and associated genera.</title>
        <authorList>
            <person name="Sun Z."/>
            <person name="Harris H.M."/>
            <person name="McCann A."/>
            <person name="Guo C."/>
            <person name="Argimon S."/>
            <person name="Zhang W."/>
            <person name="Yang X."/>
            <person name="Jeffery I.B."/>
            <person name="Cooney J.C."/>
            <person name="Kagawa T.F."/>
            <person name="Liu W."/>
            <person name="Song Y."/>
            <person name="Salvetti E."/>
            <person name="Wrobel A."/>
            <person name="Rasinkangas P."/>
            <person name="Parkhill J."/>
            <person name="Rea M.C."/>
            <person name="O'Sullivan O."/>
            <person name="Ritari J."/>
            <person name="Douillard F.P."/>
            <person name="Paul Ross R."/>
            <person name="Yang R."/>
            <person name="Briner A.E."/>
            <person name="Felis G.E."/>
            <person name="de Vos W.M."/>
            <person name="Barrangou R."/>
            <person name="Klaenhammer T.R."/>
            <person name="Caufield P.W."/>
            <person name="Cui Y."/>
            <person name="Zhang H."/>
            <person name="O'Toole P.W."/>
        </authorList>
    </citation>
    <scope>NUCLEOTIDE SEQUENCE [LARGE SCALE GENOMIC DNA]</scope>
    <source>
        <strain evidence="3 4">DSM 21051</strain>
    </source>
</reference>
<organism evidence="3 4">
    <name type="scientific">Liquorilactobacillus aquaticus DSM 21051</name>
    <dbReference type="NCBI Taxonomy" id="1423725"/>
    <lineage>
        <taxon>Bacteria</taxon>
        <taxon>Bacillati</taxon>
        <taxon>Bacillota</taxon>
        <taxon>Bacilli</taxon>
        <taxon>Lactobacillales</taxon>
        <taxon>Lactobacillaceae</taxon>
        <taxon>Liquorilactobacillus</taxon>
    </lineage>
</organism>
<dbReference type="EMBL" id="AYZD01000017">
    <property type="protein sequence ID" value="KRM96037.1"/>
    <property type="molecule type" value="Genomic_DNA"/>
</dbReference>
<keyword evidence="4" id="KW-1185">Reference proteome</keyword>
<evidence type="ECO:0000313" key="3">
    <source>
        <dbReference type="EMBL" id="KRM96037.1"/>
    </source>
</evidence>
<proteinExistence type="predicted"/>
<dbReference type="InterPro" id="IPR027417">
    <property type="entry name" value="P-loop_NTPase"/>
</dbReference>
<gene>
    <name evidence="3" type="ORF">FC19_GL001104</name>
</gene>
<dbReference type="PATRIC" id="fig|1423725.3.peg.1138"/>
<dbReference type="GO" id="GO:0016887">
    <property type="term" value="F:ATP hydrolysis activity"/>
    <property type="evidence" value="ECO:0007669"/>
    <property type="project" value="InterPro"/>
</dbReference>
<dbReference type="Proteomes" id="UP000051015">
    <property type="component" value="Unassembled WGS sequence"/>
</dbReference>
<dbReference type="RefSeq" id="WP_057876113.1">
    <property type="nucleotide sequence ID" value="NZ_AYZD01000017.1"/>
</dbReference>
<dbReference type="GO" id="GO:0005524">
    <property type="term" value="F:ATP binding"/>
    <property type="evidence" value="ECO:0007669"/>
    <property type="project" value="InterPro"/>
</dbReference>
<evidence type="ECO:0000256" key="1">
    <source>
        <dbReference type="ARBA" id="ARBA00022448"/>
    </source>
</evidence>
<dbReference type="PANTHER" id="PTHR42781:SF4">
    <property type="entry name" value="SPERMIDINE_PUTRESCINE IMPORT ATP-BINDING PROTEIN POTA"/>
    <property type="match status" value="1"/>
</dbReference>
<feature type="domain" description="ABC transporter" evidence="2">
    <location>
        <begin position="3"/>
        <end position="67"/>
    </location>
</feature>
<evidence type="ECO:0000313" key="4">
    <source>
        <dbReference type="Proteomes" id="UP000051015"/>
    </source>
</evidence>
<evidence type="ECO:0000259" key="2">
    <source>
        <dbReference type="Pfam" id="PF00005"/>
    </source>
</evidence>
<keyword evidence="1" id="KW-0813">Transport</keyword>
<sequence>MYPNITVYQNLEFALKIHKVEKEECKRRLEKILETLNLTAYRDRLLRQLSGGQKQRVALGRGMAKKKQHFSVG</sequence>